<dbReference type="SUPFAM" id="SSF48498">
    <property type="entry name" value="Tetracyclin repressor-like, C-terminal domain"/>
    <property type="match status" value="1"/>
</dbReference>
<dbReference type="GO" id="GO:0003700">
    <property type="term" value="F:DNA-binding transcription factor activity"/>
    <property type="evidence" value="ECO:0007669"/>
    <property type="project" value="TreeGrafter"/>
</dbReference>
<keyword evidence="1" id="KW-0805">Transcription regulation</keyword>
<evidence type="ECO:0000256" key="3">
    <source>
        <dbReference type="ARBA" id="ARBA00023163"/>
    </source>
</evidence>
<sequence>MATQSEIKYNRLMEKAEELFIKLGYKAVSMDDIAEAAGISKMTIYKHFSSKEDLFLKVTFSLMEKNSRLIDQEMKNISGVLEKIDFLMNYNMKATKDFSLAFYRDAMSIPYITEKLLEEKYKISREMFERIIREGMEKGEIRKVNVKFVTDMLIMIVGGFAECFLDKINSMEEIDQVVADFYDFLKYGLLGGHGVK</sequence>
<dbReference type="FunFam" id="1.10.10.60:FF:000141">
    <property type="entry name" value="TetR family transcriptional regulator"/>
    <property type="match status" value="1"/>
</dbReference>
<dbReference type="Gene3D" id="1.10.357.10">
    <property type="entry name" value="Tetracycline Repressor, domain 2"/>
    <property type="match status" value="1"/>
</dbReference>
<dbReference type="PROSITE" id="PS50977">
    <property type="entry name" value="HTH_TETR_2"/>
    <property type="match status" value="1"/>
</dbReference>
<dbReference type="SUPFAM" id="SSF46689">
    <property type="entry name" value="Homeodomain-like"/>
    <property type="match status" value="1"/>
</dbReference>
<evidence type="ECO:0000313" key="7">
    <source>
        <dbReference type="Proteomes" id="UP000095743"/>
    </source>
</evidence>
<feature type="DNA-binding region" description="H-T-H motif" evidence="4">
    <location>
        <begin position="29"/>
        <end position="48"/>
    </location>
</feature>
<dbReference type="Pfam" id="PF00440">
    <property type="entry name" value="TetR_N"/>
    <property type="match status" value="1"/>
</dbReference>
<organism evidence="6 7">
    <name type="scientific">Geosporobacter ferrireducens</name>
    <dbReference type="NCBI Taxonomy" id="1424294"/>
    <lineage>
        <taxon>Bacteria</taxon>
        <taxon>Bacillati</taxon>
        <taxon>Bacillota</taxon>
        <taxon>Clostridia</taxon>
        <taxon>Peptostreptococcales</taxon>
        <taxon>Thermotaleaceae</taxon>
        <taxon>Geosporobacter</taxon>
    </lineage>
</organism>
<dbReference type="InterPro" id="IPR050109">
    <property type="entry name" value="HTH-type_TetR-like_transc_reg"/>
</dbReference>
<dbReference type="PRINTS" id="PR00455">
    <property type="entry name" value="HTHTETR"/>
</dbReference>
<keyword evidence="3" id="KW-0804">Transcription</keyword>
<evidence type="ECO:0000256" key="4">
    <source>
        <dbReference type="PROSITE-ProRule" id="PRU00335"/>
    </source>
</evidence>
<evidence type="ECO:0000259" key="5">
    <source>
        <dbReference type="PROSITE" id="PS50977"/>
    </source>
</evidence>
<dbReference type="KEGG" id="gfe:Gferi_07100"/>
<gene>
    <name evidence="6" type="ORF">Gferi_07100</name>
</gene>
<feature type="domain" description="HTH tetR-type" evidence="5">
    <location>
        <begin position="6"/>
        <end position="66"/>
    </location>
</feature>
<dbReference type="AlphaFoldDB" id="A0A1D8GEQ6"/>
<dbReference type="GO" id="GO:0000976">
    <property type="term" value="F:transcription cis-regulatory region binding"/>
    <property type="evidence" value="ECO:0007669"/>
    <property type="project" value="TreeGrafter"/>
</dbReference>
<dbReference type="Gene3D" id="1.10.10.60">
    <property type="entry name" value="Homeodomain-like"/>
    <property type="match status" value="1"/>
</dbReference>
<reference evidence="6 7" key="1">
    <citation type="submission" date="2016-09" db="EMBL/GenBank/DDBJ databases">
        <title>Genomic analysis reveals versatility of anaerobic energy metabolism of Geosporobacter ferrireducens IRF9 of phylum Firmicutes.</title>
        <authorList>
            <person name="Kim S.-J."/>
        </authorList>
    </citation>
    <scope>NUCLEOTIDE SEQUENCE [LARGE SCALE GENOMIC DNA]</scope>
    <source>
        <strain evidence="6 7">IRF9</strain>
    </source>
</reference>
<name>A0A1D8GEQ6_9FIRM</name>
<dbReference type="InterPro" id="IPR036271">
    <property type="entry name" value="Tet_transcr_reg_TetR-rel_C_sf"/>
</dbReference>
<dbReference type="InterPro" id="IPR009057">
    <property type="entry name" value="Homeodomain-like_sf"/>
</dbReference>
<dbReference type="OrthoDB" id="494991at2"/>
<accession>A0A1D8GEQ6</accession>
<dbReference type="Proteomes" id="UP000095743">
    <property type="component" value="Chromosome"/>
</dbReference>
<keyword evidence="7" id="KW-1185">Reference proteome</keyword>
<dbReference type="GO" id="GO:0045892">
    <property type="term" value="P:negative regulation of DNA-templated transcription"/>
    <property type="evidence" value="ECO:0007669"/>
    <property type="project" value="UniProtKB-ARBA"/>
</dbReference>
<dbReference type="EMBL" id="CP017269">
    <property type="protein sequence ID" value="AOT69360.1"/>
    <property type="molecule type" value="Genomic_DNA"/>
</dbReference>
<dbReference type="InterPro" id="IPR001647">
    <property type="entry name" value="HTH_TetR"/>
</dbReference>
<keyword evidence="2 4" id="KW-0238">DNA-binding</keyword>
<evidence type="ECO:0000256" key="1">
    <source>
        <dbReference type="ARBA" id="ARBA00023015"/>
    </source>
</evidence>
<proteinExistence type="predicted"/>
<dbReference type="RefSeq" id="WP_069974943.1">
    <property type="nucleotide sequence ID" value="NZ_CP017269.1"/>
</dbReference>
<evidence type="ECO:0000256" key="2">
    <source>
        <dbReference type="ARBA" id="ARBA00023125"/>
    </source>
</evidence>
<protein>
    <submittedName>
        <fullName evidence="6">TetR family transcriptional regulator</fullName>
    </submittedName>
</protein>
<dbReference type="PANTHER" id="PTHR30055:SF234">
    <property type="entry name" value="HTH-TYPE TRANSCRIPTIONAL REGULATOR BETI"/>
    <property type="match status" value="1"/>
</dbReference>
<dbReference type="PANTHER" id="PTHR30055">
    <property type="entry name" value="HTH-TYPE TRANSCRIPTIONAL REGULATOR RUTR"/>
    <property type="match status" value="1"/>
</dbReference>
<dbReference type="STRING" id="1424294.Gferi_07100"/>
<evidence type="ECO:0000313" key="6">
    <source>
        <dbReference type="EMBL" id="AOT69360.1"/>
    </source>
</evidence>